<evidence type="ECO:0000256" key="1">
    <source>
        <dbReference type="SAM" id="MobiDB-lite"/>
    </source>
</evidence>
<accession>A0A388K8Z7</accession>
<evidence type="ECO:0000313" key="3">
    <source>
        <dbReference type="Proteomes" id="UP000265515"/>
    </source>
</evidence>
<dbReference type="Proteomes" id="UP000265515">
    <property type="component" value="Unassembled WGS sequence"/>
</dbReference>
<dbReference type="Gramene" id="GBG66413">
    <property type="protein sequence ID" value="GBG66413"/>
    <property type="gene ID" value="CBR_g61457"/>
</dbReference>
<dbReference type="GO" id="GO:0000712">
    <property type="term" value="P:resolution of meiotic recombination intermediates"/>
    <property type="evidence" value="ECO:0007669"/>
    <property type="project" value="TreeGrafter"/>
</dbReference>
<protein>
    <submittedName>
        <fullName evidence="2">Uncharacterized protein</fullName>
    </submittedName>
</protein>
<proteinExistence type="predicted"/>
<feature type="compositionally biased region" description="Basic and acidic residues" evidence="1">
    <location>
        <begin position="922"/>
        <end position="936"/>
    </location>
</feature>
<dbReference type="AlphaFoldDB" id="A0A388K8Z7"/>
<dbReference type="InterPro" id="IPR038824">
    <property type="entry name" value="SHOC1-like"/>
</dbReference>
<dbReference type="PANTHER" id="PTHR35764">
    <property type="entry name" value="PROTEIN SHORTAGE IN CHIASMATA 1"/>
    <property type="match status" value="1"/>
</dbReference>
<organism evidence="2 3">
    <name type="scientific">Chara braunii</name>
    <name type="common">Braun's stonewort</name>
    <dbReference type="NCBI Taxonomy" id="69332"/>
    <lineage>
        <taxon>Eukaryota</taxon>
        <taxon>Viridiplantae</taxon>
        <taxon>Streptophyta</taxon>
        <taxon>Charophyceae</taxon>
        <taxon>Charales</taxon>
        <taxon>Characeae</taxon>
        <taxon>Chara</taxon>
    </lineage>
</organism>
<name>A0A388K8Z7_CHABU</name>
<feature type="compositionally biased region" description="Polar residues" evidence="1">
    <location>
        <begin position="66"/>
        <end position="77"/>
    </location>
</feature>
<feature type="region of interest" description="Disordered" evidence="1">
    <location>
        <begin position="49"/>
        <end position="77"/>
    </location>
</feature>
<feature type="region of interest" description="Disordered" evidence="1">
    <location>
        <begin position="461"/>
        <end position="488"/>
    </location>
</feature>
<gene>
    <name evidence="2" type="ORF">CBR_g61457</name>
</gene>
<keyword evidence="3" id="KW-1185">Reference proteome</keyword>
<dbReference type="STRING" id="69332.A0A388K8Z7"/>
<dbReference type="OrthoDB" id="2018152at2759"/>
<evidence type="ECO:0000313" key="2">
    <source>
        <dbReference type="EMBL" id="GBG66413.1"/>
    </source>
</evidence>
<sequence>MARHQVDLFSAAVALNLRLQCYFSSSEEMTRKIILRLIVNAARVMPDTQHKDWQKDGTSGEAGGIPTSTDSTPSFQIQRTKRGFPPMPEVETLPETLLVTFPWFNPLSAHAVLSSAPSLMEFFNYSFQQQRDLVAPFGVPERALAALQSICNLDLKVTGKLHTLGEAVFPDVIGRCDAGPALTTEPCEPGSSYRHHNVVNTENHGRSILPLPVAQVDHSLDRPCYRTIGEGPLPPIRDASSKYNDHASDQAAFTVSPDVPVWQGLAKESKNAGYEHACLLKQVDVKHCPRVEKFQQNMSQPDPYVLHQDTTITHDGRFSSCGGSPHPHLCHENHHVGQYAEVAHHVNSSRAGMPIVRTAWHDQQANHKEAMCSKMGNAMEADTLQHADATMPAWSQRLDSRNVHSAMLHPEHHEHRSSNRGNGCVRDSDWQLRGSRSAAMSNPGLQSFHHAMCTAPEPIQSDGRRLSETMPHGHMGPGETPLSRSRNTATGATCVPAPVQRTPSYHNYGIVRPSVSGQRSDLPGTINQQTRCQQHEHPNMGAANSSEACPDCRASACYCVAYSYSNPYSKSMACHRPNDNYRANPSCHCCFLQNNIRKASPFGASKCDGDNGDGNPGLQCCGGEGLDPCCHPRSRFRGGDERGAETRERDGMFPSSHRADRCGGSLFPNNLSHSTYAVNDDSVDLSVGNMERKKPAFCCPKFSSPHYLGHRADKKAMNVHHAPFYPSATGMAEDGRKNSNSRPSDWHCRLDDAQVKESDQGKCDPVTCDGMVDVHQGQRIPNFWPGLREDLLETFCEGTASHVNNQVPITQGHRIFGQMNQPDECLVNRNAAELRDRRNPDNHFCGSGHDGLHKSPVRIFNKRNQDDCLGREPAAEESPLGMTRVQKGVESMDNHLRIWSNQGLTKRPICTVYEGPYRASKLRKDDSDGSERRGLQSDDEDLELPSRIYNAASDADSQTRRRTDEFCNPRILSPVRMYLRNDKDNCNNGVHASGTSFADDQQCLQLPRDGMLADRDDGRSVGMVRSSADIGLSASDFDPLCDIPAPRASGGLGISRTKRKLEPIGQRVDYGDEKRGHRFGLFGLEGEAEGRSDVDGRRAQGLLDSIYMKDGSERPVKRTVDETTSPRRSPITLNSLETRTVDETMFPRRSAMKFQSLETTWHTDVDSDNEKRAEAVRARSQKRQRTWGLGGEITGGALFPSKEEKEFSGLRIPSRRPLMCPTPDDKKANQVLFQHILSMKSWISFPVCLGCGPCFEDWKIF</sequence>
<reference evidence="2 3" key="1">
    <citation type="journal article" date="2018" name="Cell">
        <title>The Chara Genome: Secondary Complexity and Implications for Plant Terrestrialization.</title>
        <authorList>
            <person name="Nishiyama T."/>
            <person name="Sakayama H."/>
            <person name="Vries J.D."/>
            <person name="Buschmann H."/>
            <person name="Saint-Marcoux D."/>
            <person name="Ullrich K.K."/>
            <person name="Haas F.B."/>
            <person name="Vanderstraeten L."/>
            <person name="Becker D."/>
            <person name="Lang D."/>
            <person name="Vosolsobe S."/>
            <person name="Rombauts S."/>
            <person name="Wilhelmsson P.K.I."/>
            <person name="Janitza P."/>
            <person name="Kern R."/>
            <person name="Heyl A."/>
            <person name="Rumpler F."/>
            <person name="Villalobos L.I.A.C."/>
            <person name="Clay J.M."/>
            <person name="Skokan R."/>
            <person name="Toyoda A."/>
            <person name="Suzuki Y."/>
            <person name="Kagoshima H."/>
            <person name="Schijlen E."/>
            <person name="Tajeshwar N."/>
            <person name="Catarino B."/>
            <person name="Hetherington A.J."/>
            <person name="Saltykova A."/>
            <person name="Bonnot C."/>
            <person name="Breuninger H."/>
            <person name="Symeonidi A."/>
            <person name="Radhakrishnan G.V."/>
            <person name="Van Nieuwerburgh F."/>
            <person name="Deforce D."/>
            <person name="Chang C."/>
            <person name="Karol K.G."/>
            <person name="Hedrich R."/>
            <person name="Ulvskov P."/>
            <person name="Glockner G."/>
            <person name="Delwiche C.F."/>
            <person name="Petrasek J."/>
            <person name="Van de Peer Y."/>
            <person name="Friml J."/>
            <person name="Beilby M."/>
            <person name="Dolan L."/>
            <person name="Kohara Y."/>
            <person name="Sugano S."/>
            <person name="Fujiyama A."/>
            <person name="Delaux P.-M."/>
            <person name="Quint M."/>
            <person name="TheiBen G."/>
            <person name="Hagemann M."/>
            <person name="Harholt J."/>
            <person name="Dunand C."/>
            <person name="Zachgo S."/>
            <person name="Langdale J."/>
            <person name="Maumus F."/>
            <person name="Straeten D.V.D."/>
            <person name="Gould S.B."/>
            <person name="Rensing S.A."/>
        </authorList>
    </citation>
    <scope>NUCLEOTIDE SEQUENCE [LARGE SCALE GENOMIC DNA]</scope>
    <source>
        <strain evidence="2 3">S276</strain>
    </source>
</reference>
<dbReference type="EMBL" id="BFEA01000074">
    <property type="protein sequence ID" value="GBG66413.1"/>
    <property type="molecule type" value="Genomic_DNA"/>
</dbReference>
<dbReference type="PANTHER" id="PTHR35764:SF1">
    <property type="entry name" value="PROTEIN SHORTAGE IN CHIASMATA 1"/>
    <property type="match status" value="1"/>
</dbReference>
<comment type="caution">
    <text evidence="2">The sequence shown here is derived from an EMBL/GenBank/DDBJ whole genome shotgun (WGS) entry which is preliminary data.</text>
</comment>
<feature type="region of interest" description="Disordered" evidence="1">
    <location>
        <begin position="921"/>
        <end position="944"/>
    </location>
</feature>